<sequence length="91" mass="10182">MCGQTYCIILVRIDLVLKDVPKGVRRTHTPSMTGPLIKPGVRGGFILLRHWFMVLTLASLVIELEVLVRGDLLTTAQYIDRFSHCTGETCP</sequence>
<reference evidence="1" key="1">
    <citation type="journal article" date="2023" name="G3 (Bethesda)">
        <title>A reference genome for the long-term kleptoplast-retaining sea slug Elysia crispata morphotype clarki.</title>
        <authorList>
            <person name="Eastman K.E."/>
            <person name="Pendleton A.L."/>
            <person name="Shaikh M.A."/>
            <person name="Suttiyut T."/>
            <person name="Ogas R."/>
            <person name="Tomko P."/>
            <person name="Gavelis G."/>
            <person name="Widhalm J.R."/>
            <person name="Wisecaver J.H."/>
        </authorList>
    </citation>
    <scope>NUCLEOTIDE SEQUENCE</scope>
    <source>
        <strain evidence="1">ECLA1</strain>
    </source>
</reference>
<dbReference type="EMBL" id="JAWDGP010005441">
    <property type="protein sequence ID" value="KAK3756914.1"/>
    <property type="molecule type" value="Genomic_DNA"/>
</dbReference>
<evidence type="ECO:0000313" key="2">
    <source>
        <dbReference type="Proteomes" id="UP001283361"/>
    </source>
</evidence>
<protein>
    <submittedName>
        <fullName evidence="1">Uncharacterized protein</fullName>
    </submittedName>
</protein>
<comment type="caution">
    <text evidence="1">The sequence shown here is derived from an EMBL/GenBank/DDBJ whole genome shotgun (WGS) entry which is preliminary data.</text>
</comment>
<organism evidence="1 2">
    <name type="scientific">Elysia crispata</name>
    <name type="common">lettuce slug</name>
    <dbReference type="NCBI Taxonomy" id="231223"/>
    <lineage>
        <taxon>Eukaryota</taxon>
        <taxon>Metazoa</taxon>
        <taxon>Spiralia</taxon>
        <taxon>Lophotrochozoa</taxon>
        <taxon>Mollusca</taxon>
        <taxon>Gastropoda</taxon>
        <taxon>Heterobranchia</taxon>
        <taxon>Euthyneura</taxon>
        <taxon>Panpulmonata</taxon>
        <taxon>Sacoglossa</taxon>
        <taxon>Placobranchoidea</taxon>
        <taxon>Plakobranchidae</taxon>
        <taxon>Elysia</taxon>
    </lineage>
</organism>
<proteinExistence type="predicted"/>
<keyword evidence="2" id="KW-1185">Reference proteome</keyword>
<accession>A0AAE1D4D1</accession>
<gene>
    <name evidence="1" type="ORF">RRG08_007693</name>
</gene>
<dbReference type="AlphaFoldDB" id="A0AAE1D4D1"/>
<name>A0AAE1D4D1_9GAST</name>
<evidence type="ECO:0000313" key="1">
    <source>
        <dbReference type="EMBL" id="KAK3756914.1"/>
    </source>
</evidence>
<dbReference type="Proteomes" id="UP001283361">
    <property type="component" value="Unassembled WGS sequence"/>
</dbReference>